<keyword evidence="10" id="KW-0325">Glycoprotein</keyword>
<name>A0A0D2MGJ0_9CHLO</name>
<dbReference type="Proteomes" id="UP000054498">
    <property type="component" value="Unassembled WGS sequence"/>
</dbReference>
<dbReference type="Pfam" id="PF13855">
    <property type="entry name" value="LRR_8"/>
    <property type="match status" value="1"/>
</dbReference>
<keyword evidence="4" id="KW-0812">Transmembrane</keyword>
<dbReference type="PANTHER" id="PTHR27000">
    <property type="entry name" value="LEUCINE-RICH REPEAT RECEPTOR-LIKE PROTEIN KINASE FAMILY PROTEIN-RELATED"/>
    <property type="match status" value="1"/>
</dbReference>
<evidence type="ECO:0000256" key="10">
    <source>
        <dbReference type="ARBA" id="ARBA00023180"/>
    </source>
</evidence>
<dbReference type="GeneID" id="25731313"/>
<keyword evidence="6" id="KW-0677">Repeat</keyword>
<reference evidence="11 12" key="1">
    <citation type="journal article" date="2013" name="BMC Genomics">
        <title>Reconstruction of the lipid metabolism for the microalga Monoraphidium neglectum from its genome sequence reveals characteristics suitable for biofuel production.</title>
        <authorList>
            <person name="Bogen C."/>
            <person name="Al-Dilaimi A."/>
            <person name="Albersmeier A."/>
            <person name="Wichmann J."/>
            <person name="Grundmann M."/>
            <person name="Rupp O."/>
            <person name="Lauersen K.J."/>
            <person name="Blifernez-Klassen O."/>
            <person name="Kalinowski J."/>
            <person name="Goesmann A."/>
            <person name="Mussgnug J.H."/>
            <person name="Kruse O."/>
        </authorList>
    </citation>
    <scope>NUCLEOTIDE SEQUENCE [LARGE SCALE GENOMIC DNA]</scope>
    <source>
        <strain evidence="11 12">SAG 48.87</strain>
    </source>
</reference>
<dbReference type="STRING" id="145388.A0A0D2MGJ0"/>
<dbReference type="InterPro" id="IPR001611">
    <property type="entry name" value="Leu-rich_rpt"/>
</dbReference>
<dbReference type="RefSeq" id="XP_013893170.1">
    <property type="nucleotide sequence ID" value="XM_014037716.1"/>
</dbReference>
<evidence type="ECO:0000256" key="6">
    <source>
        <dbReference type="ARBA" id="ARBA00022737"/>
    </source>
</evidence>
<evidence type="ECO:0000256" key="5">
    <source>
        <dbReference type="ARBA" id="ARBA00022729"/>
    </source>
</evidence>
<organism evidence="11 12">
    <name type="scientific">Monoraphidium neglectum</name>
    <dbReference type="NCBI Taxonomy" id="145388"/>
    <lineage>
        <taxon>Eukaryota</taxon>
        <taxon>Viridiplantae</taxon>
        <taxon>Chlorophyta</taxon>
        <taxon>core chlorophytes</taxon>
        <taxon>Chlorophyceae</taxon>
        <taxon>CS clade</taxon>
        <taxon>Sphaeropleales</taxon>
        <taxon>Selenastraceae</taxon>
        <taxon>Monoraphidium</taxon>
    </lineage>
</organism>
<evidence type="ECO:0000256" key="1">
    <source>
        <dbReference type="ARBA" id="ARBA00004167"/>
    </source>
</evidence>
<dbReference type="OrthoDB" id="513182at2759"/>
<gene>
    <name evidence="11" type="ORF">MNEG_13813</name>
</gene>
<accession>A0A0D2MGJ0</accession>
<dbReference type="KEGG" id="mng:MNEG_13813"/>
<evidence type="ECO:0000313" key="11">
    <source>
        <dbReference type="EMBL" id="KIY94150.1"/>
    </source>
</evidence>
<dbReference type="GO" id="GO:0016020">
    <property type="term" value="C:membrane"/>
    <property type="evidence" value="ECO:0007669"/>
    <property type="project" value="UniProtKB-SubCell"/>
</dbReference>
<evidence type="ECO:0000256" key="3">
    <source>
        <dbReference type="ARBA" id="ARBA00022614"/>
    </source>
</evidence>
<proteinExistence type="predicted"/>
<dbReference type="AlphaFoldDB" id="A0A0D2MGJ0"/>
<evidence type="ECO:0000256" key="8">
    <source>
        <dbReference type="ARBA" id="ARBA00023136"/>
    </source>
</evidence>
<keyword evidence="3" id="KW-0433">Leucine-rich repeat</keyword>
<dbReference type="SUPFAM" id="SSF52058">
    <property type="entry name" value="L domain-like"/>
    <property type="match status" value="1"/>
</dbReference>
<keyword evidence="12" id="KW-1185">Reference proteome</keyword>
<keyword evidence="8" id="KW-0472">Membrane</keyword>
<keyword evidence="9" id="KW-0675">Receptor</keyword>
<evidence type="ECO:0000256" key="4">
    <source>
        <dbReference type="ARBA" id="ARBA00022692"/>
    </source>
</evidence>
<evidence type="ECO:0000256" key="7">
    <source>
        <dbReference type="ARBA" id="ARBA00022989"/>
    </source>
</evidence>
<evidence type="ECO:0000313" key="12">
    <source>
        <dbReference type="Proteomes" id="UP000054498"/>
    </source>
</evidence>
<dbReference type="EMBL" id="KK104283">
    <property type="protein sequence ID" value="KIY94150.1"/>
    <property type="molecule type" value="Genomic_DNA"/>
</dbReference>
<protein>
    <submittedName>
        <fullName evidence="11">Surface antigen-like protein</fullName>
    </submittedName>
</protein>
<sequence length="139" mass="15039">MEELELYTNGFTGPLPKEWAGMGRLKTLYLYQNKLTGTLSPGFGAAWQAMEDLELNKNAFTGLLPASWGSFTKLRRLWLSTNQLQGSIPPSWGALGAVPISTLVLKENAGLVGCLPRGLEWFGGDANICQSTGLKCSVC</sequence>
<dbReference type="Gene3D" id="3.80.10.10">
    <property type="entry name" value="Ribonuclease Inhibitor"/>
    <property type="match status" value="1"/>
</dbReference>
<evidence type="ECO:0000256" key="2">
    <source>
        <dbReference type="ARBA" id="ARBA00004430"/>
    </source>
</evidence>
<dbReference type="GO" id="GO:0005930">
    <property type="term" value="C:axoneme"/>
    <property type="evidence" value="ECO:0007669"/>
    <property type="project" value="UniProtKB-SubCell"/>
</dbReference>
<evidence type="ECO:0000256" key="9">
    <source>
        <dbReference type="ARBA" id="ARBA00023170"/>
    </source>
</evidence>
<comment type="subcellular location">
    <subcellularLocation>
        <location evidence="2">Cytoplasm</location>
        <location evidence="2">Cytoskeleton</location>
        <location evidence="2">Cilium axoneme</location>
    </subcellularLocation>
    <subcellularLocation>
        <location evidence="1">Membrane</location>
        <topology evidence="1">Single-pass membrane protein</topology>
    </subcellularLocation>
</comment>
<keyword evidence="5" id="KW-0732">Signal</keyword>
<keyword evidence="7" id="KW-1133">Transmembrane helix</keyword>
<dbReference type="InterPro" id="IPR032675">
    <property type="entry name" value="LRR_dom_sf"/>
</dbReference>